<feature type="domain" description="MAM" evidence="5">
    <location>
        <begin position="344"/>
        <end position="508"/>
    </location>
</feature>
<dbReference type="PROSITE" id="PS01209">
    <property type="entry name" value="LDLRA_1"/>
    <property type="match status" value="2"/>
</dbReference>
<keyword evidence="3" id="KW-0472">Membrane</keyword>
<feature type="domain" description="MAM" evidence="5">
    <location>
        <begin position="1033"/>
        <end position="1192"/>
    </location>
</feature>
<dbReference type="PANTHER" id="PTHR23282">
    <property type="entry name" value="APICAL ENDOSOMAL GLYCOPROTEIN PRECURSOR"/>
    <property type="match status" value="1"/>
</dbReference>
<keyword evidence="7" id="KW-1185">Reference proteome</keyword>
<name>A0A8J7P5A0_ATRSP</name>
<feature type="disulfide bond" evidence="2">
    <location>
        <begin position="545"/>
        <end position="560"/>
    </location>
</feature>
<dbReference type="PROSITE" id="PS50060">
    <property type="entry name" value="MAM_2"/>
    <property type="match status" value="6"/>
</dbReference>
<feature type="non-terminal residue" evidence="6">
    <location>
        <position position="1280"/>
    </location>
</feature>
<dbReference type="AlphaFoldDB" id="A0A8J7P5A0"/>
<feature type="domain" description="MAM" evidence="5">
    <location>
        <begin position="718"/>
        <end position="868"/>
    </location>
</feature>
<evidence type="ECO:0000313" key="7">
    <source>
        <dbReference type="Proteomes" id="UP000736164"/>
    </source>
</evidence>
<dbReference type="InterPro" id="IPR000998">
    <property type="entry name" value="MAM_dom"/>
</dbReference>
<proteinExistence type="predicted"/>
<dbReference type="EMBL" id="JAAWVO010067529">
    <property type="protein sequence ID" value="MBN3323833.1"/>
    <property type="molecule type" value="Genomic_DNA"/>
</dbReference>
<keyword evidence="3" id="KW-1133">Transmembrane helix</keyword>
<keyword evidence="3" id="KW-0812">Transmembrane</keyword>
<feature type="disulfide bond" evidence="2">
    <location>
        <begin position="304"/>
        <end position="316"/>
    </location>
</feature>
<sequence>MFSSLLVPILPLCVLVCVPTGYGKGFECDFEVSSCGWKDKSNPGNIWQRRTRGETLQDSGPSSDYTLGTDAGWFMAVAGLSADSDVALLVSPNMQQAAATCEVRLRYFMWDSAGETQSCFSSSWVHREDFRTKLFQTAGLEIIPRVALEYDFCKESGDESEPVLFSALRPETQTGFFVQVSPRAAGVFEHEVQASAHPLRSSGPSAPQCSGAQLSLCVSAGHTGLSSASLWGEVSQRGGSAVLWRPGGSSVRGWRRASFFLGRIAGPFALSLHSERALIRAGDVAIDHLEFRNCALPEPKPDSCPGGSTACQRGGCVRAEQVCDGTDDCGDGSDESEGLCGQYRKCDFEHGTCEWSQGKESNLSWSRINQTQMYATFDPQAGPGRDHTLNTVAGHFLYISSPMSDGAHWTHLHSPVLEPTNSTHPCTLVLYAHLFGPRVGVLSVLILTPKSLKPVWHKDGNHGDLWFKGQVDIVVNSTFQVLIVGSVRDSGYGGVALDDLILSPNCRNSSEPPPLLPKIPPHHASCEVGQFECAKGGCVQQDRVCDFAPDCPDGSDETECGNTSFETSSRGWTDRSVGTLEWTVTTNSSQGRYMFVGPALGQGFGDAQALSPILGPSGPSCSLHFSYQLSGNFSQPAVLSVSVVDQALGTRSEGWHQRRAAEEWHEAVLYIGARPRGFQIEVRGHVHAFLPETQKIAVDDFLFVNCDTKYLPVNSKEVSCNFETGLCGWYQDQADSFDWDLQSESDHTIGSGVSVSVPMWSPSLRGLTGRLLTFPQSHSSSSICLSFWYLLYGPQTGSLSVKLRWHSDGAETVLWTRRGAHGNTWHLGNCPIAPSSGNFQLVLEAVRDGYDGRVAVDDVMVLSQPCPAHTSCSFDASACEFSSTGAERWVWQNRVSGSISHGPGADHSLGTETGFYMIADTSREVLPSGCTTTLSSAVRSAPLRPECVQFWYHVGGEKPGSLRVFVQEVDGDRVEIFSDGISQGEDWRHANGNIVTSRDWQLVFEAEGAGGVGTHIAIDDITFSPHSCPEPDSECDFERGMCSWTNTQNPKLDQLDWDWTSTEVERQYPTPPHDHSLGNVHGHFLFLPSSPRETAGQKAWLLSPHLPPTRGTCLRFWAYRNPLYEGQLRVVLLSAGEVVELFRVEGAEQWTRYDVLIRSEREYQIVFEGVKGHSGVQALDDIIYTPGVNCPGEQTDPPSSAEPPDSTAGIVASIIILLLLLATLAVLLVFYLHHRQGAAPSHTPEMSFNNITYSSSDQVRPPAHPHFSYPCFARQTCMSD</sequence>
<reference evidence="6" key="1">
    <citation type="journal article" date="2021" name="Cell">
        <title>Tracing the genetic footprints of vertebrate landing in non-teleost ray-finned fishes.</title>
        <authorList>
            <person name="Bi X."/>
            <person name="Wang K."/>
            <person name="Yang L."/>
            <person name="Pan H."/>
            <person name="Jiang H."/>
            <person name="Wei Q."/>
            <person name="Fang M."/>
            <person name="Yu H."/>
            <person name="Zhu C."/>
            <person name="Cai Y."/>
            <person name="He Y."/>
            <person name="Gan X."/>
            <person name="Zeng H."/>
            <person name="Yu D."/>
            <person name="Zhu Y."/>
            <person name="Jiang H."/>
            <person name="Qiu Q."/>
            <person name="Yang H."/>
            <person name="Zhang Y.E."/>
            <person name="Wang W."/>
            <person name="Zhu M."/>
            <person name="He S."/>
            <person name="Zhang G."/>
        </authorList>
    </citation>
    <scope>NUCLEOTIDE SEQUENCE</scope>
    <source>
        <strain evidence="6">Allg_001</strain>
    </source>
</reference>
<feature type="disulfide bond" evidence="2">
    <location>
        <begin position="311"/>
        <end position="329"/>
    </location>
</feature>
<dbReference type="InterPro" id="IPR036055">
    <property type="entry name" value="LDL_receptor-like_sf"/>
</dbReference>
<feature type="domain" description="MAM" evidence="5">
    <location>
        <begin position="26"/>
        <end position="101"/>
    </location>
</feature>
<dbReference type="InterPro" id="IPR002172">
    <property type="entry name" value="LDrepeatLR_classA_rpt"/>
</dbReference>
<dbReference type="PRINTS" id="PR00261">
    <property type="entry name" value="LDLRECEPTOR"/>
</dbReference>
<comment type="caution">
    <text evidence="2">Lacks conserved residue(s) required for the propagation of feature annotation.</text>
</comment>
<evidence type="ECO:0000259" key="5">
    <source>
        <dbReference type="PROSITE" id="PS50060"/>
    </source>
</evidence>
<dbReference type="Pfam" id="PF00629">
    <property type="entry name" value="MAM"/>
    <property type="match status" value="6"/>
</dbReference>
<feature type="domain" description="MAM" evidence="5">
    <location>
        <begin position="543"/>
        <end position="708"/>
    </location>
</feature>
<feature type="chain" id="PRO_5035167214" evidence="4">
    <location>
        <begin position="26"/>
        <end position="1280"/>
    </location>
</feature>
<gene>
    <name evidence="6" type="primary">Mamdc4</name>
    <name evidence="6" type="ORF">GTO95_0018416</name>
</gene>
<dbReference type="Gene3D" id="4.10.400.10">
    <property type="entry name" value="Low-density Lipoprotein Receptor"/>
    <property type="match status" value="1"/>
</dbReference>
<feature type="domain" description="MAM" evidence="5">
    <location>
        <begin position="870"/>
        <end position="1030"/>
    </location>
</feature>
<feature type="transmembrane region" description="Helical" evidence="3">
    <location>
        <begin position="1208"/>
        <end position="1232"/>
    </location>
</feature>
<dbReference type="InterPro" id="IPR023415">
    <property type="entry name" value="LDLR_class-A_CS"/>
</dbReference>
<dbReference type="Pfam" id="PF00057">
    <property type="entry name" value="Ldl_recept_a"/>
    <property type="match status" value="1"/>
</dbReference>
<comment type="caution">
    <text evidence="6">The sequence shown here is derived from an EMBL/GenBank/DDBJ whole genome shotgun (WGS) entry which is preliminary data.</text>
</comment>
<dbReference type="InterPro" id="IPR051560">
    <property type="entry name" value="MAM_domain-containing"/>
</dbReference>
<dbReference type="SMART" id="SM00137">
    <property type="entry name" value="MAM"/>
    <property type="match status" value="5"/>
</dbReference>
<feature type="signal peptide" evidence="4">
    <location>
        <begin position="1"/>
        <end position="25"/>
    </location>
</feature>
<dbReference type="SUPFAM" id="SSF57424">
    <property type="entry name" value="LDL receptor-like module"/>
    <property type="match status" value="2"/>
</dbReference>
<dbReference type="Gene3D" id="2.60.120.200">
    <property type="match status" value="7"/>
</dbReference>
<evidence type="ECO:0000256" key="3">
    <source>
        <dbReference type="SAM" id="Phobius"/>
    </source>
</evidence>
<keyword evidence="1 2" id="KW-1015">Disulfide bond</keyword>
<dbReference type="CDD" id="cd06263">
    <property type="entry name" value="MAM"/>
    <property type="match status" value="4"/>
</dbReference>
<dbReference type="PROSITE" id="PS50068">
    <property type="entry name" value="LDLRA_2"/>
    <property type="match status" value="2"/>
</dbReference>
<dbReference type="PANTHER" id="PTHR23282:SF129">
    <property type="entry name" value="APICAL ENDOSOMAL GLYCOPROTEIN"/>
    <property type="match status" value="1"/>
</dbReference>
<evidence type="ECO:0000313" key="6">
    <source>
        <dbReference type="EMBL" id="MBN3323833.1"/>
    </source>
</evidence>
<evidence type="ECO:0000256" key="4">
    <source>
        <dbReference type="SAM" id="SignalP"/>
    </source>
</evidence>
<feature type="non-terminal residue" evidence="6">
    <location>
        <position position="1"/>
    </location>
</feature>
<organism evidence="6 7">
    <name type="scientific">Atractosteus spatula</name>
    <name type="common">Alligator gar</name>
    <name type="synonym">Lepisosteus spatula</name>
    <dbReference type="NCBI Taxonomy" id="7917"/>
    <lineage>
        <taxon>Eukaryota</taxon>
        <taxon>Metazoa</taxon>
        <taxon>Chordata</taxon>
        <taxon>Craniata</taxon>
        <taxon>Vertebrata</taxon>
        <taxon>Euteleostomi</taxon>
        <taxon>Actinopterygii</taxon>
        <taxon>Neopterygii</taxon>
        <taxon>Holostei</taxon>
        <taxon>Semionotiformes</taxon>
        <taxon>Lepisosteidae</taxon>
        <taxon>Atractosteus</taxon>
    </lineage>
</organism>
<dbReference type="SMART" id="SM00192">
    <property type="entry name" value="LDLa"/>
    <property type="match status" value="2"/>
</dbReference>
<dbReference type="InterPro" id="IPR013320">
    <property type="entry name" value="ConA-like_dom_sf"/>
</dbReference>
<evidence type="ECO:0000256" key="1">
    <source>
        <dbReference type="ARBA" id="ARBA00023157"/>
    </source>
</evidence>
<dbReference type="SUPFAM" id="SSF49899">
    <property type="entry name" value="Concanavalin A-like lectins/glucanases"/>
    <property type="match status" value="6"/>
</dbReference>
<protein>
    <submittedName>
        <fullName evidence="6">AEGP protein</fullName>
    </submittedName>
</protein>
<accession>A0A8J7P5A0</accession>
<feature type="disulfide bond" evidence="2">
    <location>
        <begin position="526"/>
        <end position="538"/>
    </location>
</feature>
<keyword evidence="4" id="KW-0732">Signal</keyword>
<dbReference type="GO" id="GO:0016020">
    <property type="term" value="C:membrane"/>
    <property type="evidence" value="ECO:0007669"/>
    <property type="project" value="InterPro"/>
</dbReference>
<dbReference type="CDD" id="cd00112">
    <property type="entry name" value="LDLa"/>
    <property type="match status" value="2"/>
</dbReference>
<evidence type="ECO:0000256" key="2">
    <source>
        <dbReference type="PROSITE-ProRule" id="PRU00124"/>
    </source>
</evidence>
<dbReference type="Proteomes" id="UP000736164">
    <property type="component" value="Unassembled WGS sequence"/>
</dbReference>
<feature type="disulfide bond" evidence="2">
    <location>
        <begin position="533"/>
        <end position="551"/>
    </location>
</feature>